<dbReference type="EMBL" id="WOWK01000071">
    <property type="protein sequence ID" value="KAF0321442.1"/>
    <property type="molecule type" value="Genomic_DNA"/>
</dbReference>
<sequence length="386" mass="43445">MAVMKAISKLFSILHQWQAGGGLALELSIQSPSDREHNFKNLYFGGDNENGYPDIDCSGYPSAETPSATIHDPKHGWIDGVQVHAPREGAILRIFEPTRLRNTANLPLVPAVTKFVLRRQCRRQIEPKTLGHLLSKLPRLESLIYEPWQQWSKGEQKSRDEKGYCGLIRLHLPSTVKRVSLFEETSKPYAKILSLCTPSFGRPRVGPTPVSSAVANRSLNLEHLSAAFIVEARDFFISCQPSWFWEHLQSLALTSDTLSRKANLKDVLSLLQNAAKAALSMPRLHTLTLWNTSQGEACKFSYHVNPAVVTWRGTWDLKLDSCTIQDWTKVARKQGQHDLQVKRELLSTHVNSQGHAVELLDLPCGVVDPGSLWQMRREMVSGWQGR</sequence>
<reference evidence="2 3" key="1">
    <citation type="submission" date="2019-12" db="EMBL/GenBank/DDBJ databases">
        <title>A genome sequence resource for the geographically widespread anthracnose pathogen Colletotrichum asianum.</title>
        <authorList>
            <person name="Meng Y."/>
        </authorList>
    </citation>
    <scope>NUCLEOTIDE SEQUENCE [LARGE SCALE GENOMIC DNA]</scope>
    <source>
        <strain evidence="2 3">ICMP 18580</strain>
    </source>
</reference>
<evidence type="ECO:0000313" key="2">
    <source>
        <dbReference type="EMBL" id="KAF0321442.1"/>
    </source>
</evidence>
<dbReference type="AlphaFoldDB" id="A0A8H3ZMZ3"/>
<gene>
    <name evidence="2" type="ORF">GQ607_011262</name>
</gene>
<name>A0A8H3ZMZ3_9PEZI</name>
<dbReference type="Proteomes" id="UP000434172">
    <property type="component" value="Unassembled WGS sequence"/>
</dbReference>
<evidence type="ECO:0000259" key="1">
    <source>
        <dbReference type="Pfam" id="PF20183"/>
    </source>
</evidence>
<feature type="domain" description="DUF6546" evidence="1">
    <location>
        <begin position="172"/>
        <end position="368"/>
    </location>
</feature>
<accession>A0A8H3ZMZ3</accession>
<dbReference type="OrthoDB" id="3728558at2759"/>
<proteinExistence type="predicted"/>
<comment type="caution">
    <text evidence="2">The sequence shown here is derived from an EMBL/GenBank/DDBJ whole genome shotgun (WGS) entry which is preliminary data.</text>
</comment>
<protein>
    <submittedName>
        <fullName evidence="2">Oxoglutarate iron-dependent oxygenase</fullName>
    </submittedName>
</protein>
<keyword evidence="3" id="KW-1185">Reference proteome</keyword>
<dbReference type="Pfam" id="PF20183">
    <property type="entry name" value="DUF6546"/>
    <property type="match status" value="1"/>
</dbReference>
<evidence type="ECO:0000313" key="3">
    <source>
        <dbReference type="Proteomes" id="UP000434172"/>
    </source>
</evidence>
<organism evidence="2 3">
    <name type="scientific">Colletotrichum asianum</name>
    <dbReference type="NCBI Taxonomy" id="702518"/>
    <lineage>
        <taxon>Eukaryota</taxon>
        <taxon>Fungi</taxon>
        <taxon>Dikarya</taxon>
        <taxon>Ascomycota</taxon>
        <taxon>Pezizomycotina</taxon>
        <taxon>Sordariomycetes</taxon>
        <taxon>Hypocreomycetidae</taxon>
        <taxon>Glomerellales</taxon>
        <taxon>Glomerellaceae</taxon>
        <taxon>Colletotrichum</taxon>
        <taxon>Colletotrichum gloeosporioides species complex</taxon>
    </lineage>
</organism>
<dbReference type="InterPro" id="IPR046676">
    <property type="entry name" value="DUF6546"/>
</dbReference>